<dbReference type="InterPro" id="IPR027304">
    <property type="entry name" value="Trigger_fact/SurA_dom_sf"/>
</dbReference>
<evidence type="ECO:0000313" key="9">
    <source>
        <dbReference type="Proteomes" id="UP000019482"/>
    </source>
</evidence>
<dbReference type="PROSITE" id="PS51257">
    <property type="entry name" value="PROKAR_LIPOPROTEIN"/>
    <property type="match status" value="1"/>
</dbReference>
<dbReference type="Gene3D" id="3.10.50.40">
    <property type="match status" value="1"/>
</dbReference>
<evidence type="ECO:0000256" key="4">
    <source>
        <dbReference type="ARBA" id="ARBA00023110"/>
    </source>
</evidence>
<proteinExistence type="predicted"/>
<dbReference type="PROSITE" id="PS50198">
    <property type="entry name" value="PPIC_PPIASE_2"/>
    <property type="match status" value="1"/>
</dbReference>
<dbReference type="EC" id="5.2.1.8" evidence="2"/>
<dbReference type="OrthoDB" id="14196at2"/>
<keyword evidence="5 6" id="KW-0413">Isomerase</keyword>
<dbReference type="GO" id="GO:0003755">
    <property type="term" value="F:peptidyl-prolyl cis-trans isomerase activity"/>
    <property type="evidence" value="ECO:0007669"/>
    <property type="project" value="UniProtKB-KW"/>
</dbReference>
<reference evidence="8 9" key="1">
    <citation type="journal article" date="2015" name="Genome Announc.">
        <title>Draft Genome Sequence of Clostridium tyrobutyricum Strain DIVETGP, Isolated from Cow's Milk for Grana Padano Production.</title>
        <authorList>
            <person name="Soggiu A."/>
            <person name="Piras C."/>
            <person name="Gaiarsa S."/>
            <person name="Sassera D."/>
            <person name="Roncada P."/>
            <person name="Bendixen E."/>
            <person name="Brasca M."/>
            <person name="Bonizzi L."/>
        </authorList>
    </citation>
    <scope>NUCLEOTIDE SEQUENCE [LARGE SCALE GENOMIC DNA]</scope>
    <source>
        <strain evidence="8 9">DIVETGP</strain>
    </source>
</reference>
<dbReference type="SUPFAM" id="SSF54534">
    <property type="entry name" value="FKBP-like"/>
    <property type="match status" value="1"/>
</dbReference>
<dbReference type="RefSeq" id="WP_017753195.1">
    <property type="nucleotide sequence ID" value="NZ_CBXI010000029.1"/>
</dbReference>
<dbReference type="InterPro" id="IPR046357">
    <property type="entry name" value="PPIase_dom_sf"/>
</dbReference>
<dbReference type="PANTHER" id="PTHR47245">
    <property type="entry name" value="PEPTIDYLPROLYL ISOMERASE"/>
    <property type="match status" value="1"/>
</dbReference>
<accession>W6N860</accession>
<evidence type="ECO:0000313" key="8">
    <source>
        <dbReference type="EMBL" id="CDL91614.1"/>
    </source>
</evidence>
<keyword evidence="9" id="KW-1185">Reference proteome</keyword>
<dbReference type="GeneID" id="29418755"/>
<dbReference type="InterPro" id="IPR050245">
    <property type="entry name" value="PrsA_foldase"/>
</dbReference>
<comment type="catalytic activity">
    <reaction evidence="1">
        <text>[protein]-peptidylproline (omega=180) = [protein]-peptidylproline (omega=0)</text>
        <dbReference type="Rhea" id="RHEA:16237"/>
        <dbReference type="Rhea" id="RHEA-COMP:10747"/>
        <dbReference type="Rhea" id="RHEA-COMP:10748"/>
        <dbReference type="ChEBI" id="CHEBI:83833"/>
        <dbReference type="ChEBI" id="CHEBI:83834"/>
        <dbReference type="EC" id="5.2.1.8"/>
    </reaction>
</comment>
<keyword evidence="3" id="KW-0732">Signal</keyword>
<dbReference type="AlphaFoldDB" id="W6N860"/>
<dbReference type="EMBL" id="CBXI010000029">
    <property type="protein sequence ID" value="CDL91614.1"/>
    <property type="molecule type" value="Genomic_DNA"/>
</dbReference>
<dbReference type="NCBIfam" id="NF000809">
    <property type="entry name" value="PRK00059.1"/>
    <property type="match status" value="1"/>
</dbReference>
<dbReference type="InterPro" id="IPR000297">
    <property type="entry name" value="PPIase_PpiC"/>
</dbReference>
<dbReference type="SUPFAM" id="SSF109998">
    <property type="entry name" value="Triger factor/SurA peptide-binding domain-like"/>
    <property type="match status" value="1"/>
</dbReference>
<dbReference type="InterPro" id="IPR023058">
    <property type="entry name" value="PPIase_PpiC_CS"/>
</dbReference>
<dbReference type="Gene3D" id="1.10.4030.10">
    <property type="entry name" value="Porin chaperone SurA, peptide-binding domain"/>
    <property type="match status" value="1"/>
</dbReference>
<dbReference type="PANTHER" id="PTHR47245:SF1">
    <property type="entry name" value="FOLDASE PROTEIN PRSA"/>
    <property type="match status" value="1"/>
</dbReference>
<dbReference type="Proteomes" id="UP000019482">
    <property type="component" value="Unassembled WGS sequence"/>
</dbReference>
<evidence type="ECO:0000256" key="3">
    <source>
        <dbReference type="ARBA" id="ARBA00022729"/>
    </source>
</evidence>
<organism evidence="8 9">
    <name type="scientific">Clostridium tyrobutyricum DIVETGP</name>
    <dbReference type="NCBI Taxonomy" id="1408889"/>
    <lineage>
        <taxon>Bacteria</taxon>
        <taxon>Bacillati</taxon>
        <taxon>Bacillota</taxon>
        <taxon>Clostridia</taxon>
        <taxon>Eubacteriales</taxon>
        <taxon>Clostridiaceae</taxon>
        <taxon>Clostridium</taxon>
    </lineage>
</organism>
<sequence length="341" mass="38279">MINKRKIFSAFFAAVVAVSISGCSMIQKTPEAIANSAVAVVNGEKITNDQLNKDPNTIQLIAQAKQQYGDNYSSNEEATSIIKSQKEQILDNMITQLVLSQKAKELNIMPSDSKINSDAQAQIDKMKKQYFSGDESKFEAALSQQGLTEKAFKDMYISQVKSQEVQESISQYLTKNIKITDKQIEEYYNKNKDKYTELPNKMTLKHILVKTKADAQKVKSRLDKGESFDTVAKEVSQDTATKNKGGDLGTIKANDTNYDSQFMAGANALKEGQISDPIQSNFGWHIIKCTKKITYPVKKLSEVKSTIKTQLESDSKTKLINEKITQWKKDAKITKKEKNIQ</sequence>
<dbReference type="Pfam" id="PF13624">
    <property type="entry name" value="SurA_N_3"/>
    <property type="match status" value="1"/>
</dbReference>
<gene>
    <name evidence="8" type="ORF">CTDIVETGP_1684</name>
</gene>
<comment type="caution">
    <text evidence="8">The sequence shown here is derived from an EMBL/GenBank/DDBJ whole genome shotgun (WGS) entry which is preliminary data.</text>
</comment>
<protein>
    <recommendedName>
        <fullName evidence="2">peptidylprolyl isomerase</fullName>
        <ecNumber evidence="2">5.2.1.8</ecNumber>
    </recommendedName>
</protein>
<evidence type="ECO:0000259" key="7">
    <source>
        <dbReference type="PROSITE" id="PS50198"/>
    </source>
</evidence>
<name>W6N860_CLOTY</name>
<evidence type="ECO:0000256" key="5">
    <source>
        <dbReference type="ARBA" id="ARBA00023235"/>
    </source>
</evidence>
<evidence type="ECO:0000256" key="1">
    <source>
        <dbReference type="ARBA" id="ARBA00000971"/>
    </source>
</evidence>
<dbReference type="Pfam" id="PF00639">
    <property type="entry name" value="Rotamase"/>
    <property type="match status" value="1"/>
</dbReference>
<evidence type="ECO:0000256" key="6">
    <source>
        <dbReference type="PROSITE-ProRule" id="PRU00278"/>
    </source>
</evidence>
<evidence type="ECO:0000256" key="2">
    <source>
        <dbReference type="ARBA" id="ARBA00013194"/>
    </source>
</evidence>
<keyword evidence="4 6" id="KW-0697">Rotamase</keyword>
<feature type="domain" description="PpiC" evidence="7">
    <location>
        <begin position="199"/>
        <end position="291"/>
    </location>
</feature>
<dbReference type="PROSITE" id="PS01096">
    <property type="entry name" value="PPIC_PPIASE_1"/>
    <property type="match status" value="1"/>
</dbReference>